<reference evidence="1" key="1">
    <citation type="journal article" date="2014" name="Int. J. Syst. Evol. Microbiol.">
        <title>Complete genome sequence of Corynebacterium casei LMG S-19264T (=DSM 44701T), isolated from a smear-ripened cheese.</title>
        <authorList>
            <consortium name="US DOE Joint Genome Institute (JGI-PGF)"/>
            <person name="Walter F."/>
            <person name="Albersmeier A."/>
            <person name="Kalinowski J."/>
            <person name="Ruckert C."/>
        </authorList>
    </citation>
    <scope>NUCLEOTIDE SEQUENCE</scope>
    <source>
        <strain evidence="1">CGMCC 4.7403</strain>
    </source>
</reference>
<protein>
    <submittedName>
        <fullName evidence="1">Uncharacterized protein</fullName>
    </submittedName>
</protein>
<accession>A0A918Z9X5</accession>
<evidence type="ECO:0000313" key="2">
    <source>
        <dbReference type="Proteomes" id="UP000603227"/>
    </source>
</evidence>
<dbReference type="AlphaFoldDB" id="A0A918Z9X5"/>
<reference evidence="1" key="2">
    <citation type="submission" date="2020-09" db="EMBL/GenBank/DDBJ databases">
        <authorList>
            <person name="Sun Q."/>
            <person name="Zhou Y."/>
        </authorList>
    </citation>
    <scope>NUCLEOTIDE SEQUENCE</scope>
    <source>
        <strain evidence="1">CGMCC 4.7403</strain>
    </source>
</reference>
<dbReference type="EMBL" id="BNAT01000025">
    <property type="protein sequence ID" value="GHE41545.1"/>
    <property type="molecule type" value="Genomic_DNA"/>
</dbReference>
<evidence type="ECO:0000313" key="1">
    <source>
        <dbReference type="EMBL" id="GHE41545.1"/>
    </source>
</evidence>
<proteinExistence type="predicted"/>
<sequence length="57" mass="6479">MTWCHDYGDLFPALAPMVEESETLMAAIGSRTLVREHNLAEALRVRYPDLDEMDAKV</sequence>
<name>A0A918Z9X5_9ACTN</name>
<comment type="caution">
    <text evidence="1">The sequence shown here is derived from an EMBL/GenBank/DDBJ whole genome shotgun (WGS) entry which is preliminary data.</text>
</comment>
<organism evidence="1 2">
    <name type="scientific">Streptomyces capitiformicae</name>
    <dbReference type="NCBI Taxonomy" id="2014920"/>
    <lineage>
        <taxon>Bacteria</taxon>
        <taxon>Bacillati</taxon>
        <taxon>Actinomycetota</taxon>
        <taxon>Actinomycetes</taxon>
        <taxon>Kitasatosporales</taxon>
        <taxon>Streptomycetaceae</taxon>
        <taxon>Streptomyces</taxon>
    </lineage>
</organism>
<dbReference type="Proteomes" id="UP000603227">
    <property type="component" value="Unassembled WGS sequence"/>
</dbReference>
<dbReference type="RefSeq" id="WP_189785653.1">
    <property type="nucleotide sequence ID" value="NZ_BNAT01000025.1"/>
</dbReference>
<keyword evidence="2" id="KW-1185">Reference proteome</keyword>
<gene>
    <name evidence="1" type="ORF">GCM10017771_60830</name>
</gene>